<dbReference type="PROSITE" id="PS50112">
    <property type="entry name" value="PAS"/>
    <property type="match status" value="1"/>
</dbReference>
<feature type="domain" description="PAS" evidence="10">
    <location>
        <begin position="5"/>
        <end position="76"/>
    </location>
</feature>
<evidence type="ECO:0000313" key="11">
    <source>
        <dbReference type="EMBL" id="NEY72553.1"/>
    </source>
</evidence>
<evidence type="ECO:0000256" key="5">
    <source>
        <dbReference type="ARBA" id="ARBA00022741"/>
    </source>
</evidence>
<dbReference type="SUPFAM" id="SSF47384">
    <property type="entry name" value="Homodimeric domain of signal transducing histidine kinase"/>
    <property type="match status" value="1"/>
</dbReference>
<dbReference type="RefSeq" id="WP_163180019.1">
    <property type="nucleotide sequence ID" value="NZ_JAAIWM010000004.1"/>
</dbReference>
<keyword evidence="6" id="KW-0418">Kinase</keyword>
<dbReference type="PROSITE" id="PS50109">
    <property type="entry name" value="HIS_KIN"/>
    <property type="match status" value="1"/>
</dbReference>
<keyword evidence="8" id="KW-0902">Two-component regulatory system</keyword>
<feature type="domain" description="Histidine kinase" evidence="9">
    <location>
        <begin position="143"/>
        <end position="344"/>
    </location>
</feature>
<keyword evidence="7" id="KW-0067">ATP-binding</keyword>
<evidence type="ECO:0000256" key="4">
    <source>
        <dbReference type="ARBA" id="ARBA00022679"/>
    </source>
</evidence>
<dbReference type="Pfam" id="PF00989">
    <property type="entry name" value="PAS"/>
    <property type="match status" value="1"/>
</dbReference>
<dbReference type="InterPro" id="IPR013767">
    <property type="entry name" value="PAS_fold"/>
</dbReference>
<evidence type="ECO:0000256" key="6">
    <source>
        <dbReference type="ARBA" id="ARBA00022777"/>
    </source>
</evidence>
<dbReference type="GO" id="GO:0000155">
    <property type="term" value="F:phosphorelay sensor kinase activity"/>
    <property type="evidence" value="ECO:0007669"/>
    <property type="project" value="InterPro"/>
</dbReference>
<dbReference type="PANTHER" id="PTHR43711:SF1">
    <property type="entry name" value="HISTIDINE KINASE 1"/>
    <property type="match status" value="1"/>
</dbReference>
<dbReference type="InterPro" id="IPR035965">
    <property type="entry name" value="PAS-like_dom_sf"/>
</dbReference>
<keyword evidence="12" id="KW-1185">Reference proteome</keyword>
<evidence type="ECO:0000313" key="12">
    <source>
        <dbReference type="Proteomes" id="UP000481043"/>
    </source>
</evidence>
<keyword evidence="5" id="KW-0547">Nucleotide-binding</keyword>
<dbReference type="NCBIfam" id="TIGR00229">
    <property type="entry name" value="sensory_box"/>
    <property type="match status" value="1"/>
</dbReference>
<dbReference type="CDD" id="cd00082">
    <property type="entry name" value="HisKA"/>
    <property type="match status" value="1"/>
</dbReference>
<gene>
    <name evidence="11" type="ORF">G4D63_12520</name>
</gene>
<dbReference type="Gene3D" id="1.10.287.130">
    <property type="match status" value="1"/>
</dbReference>
<dbReference type="EMBL" id="JAAIWM010000004">
    <property type="protein sequence ID" value="NEY72553.1"/>
    <property type="molecule type" value="Genomic_DNA"/>
</dbReference>
<dbReference type="InterPro" id="IPR003661">
    <property type="entry name" value="HisK_dim/P_dom"/>
</dbReference>
<keyword evidence="4" id="KW-0808">Transferase</keyword>
<evidence type="ECO:0000256" key="1">
    <source>
        <dbReference type="ARBA" id="ARBA00000085"/>
    </source>
</evidence>
<keyword evidence="3" id="KW-0597">Phosphoprotein</keyword>
<evidence type="ECO:0000256" key="3">
    <source>
        <dbReference type="ARBA" id="ARBA00022553"/>
    </source>
</evidence>
<dbReference type="EC" id="2.7.13.3" evidence="2"/>
<dbReference type="Gene3D" id="3.30.565.10">
    <property type="entry name" value="Histidine kinase-like ATPase, C-terminal domain"/>
    <property type="match status" value="1"/>
</dbReference>
<dbReference type="AlphaFoldDB" id="A0A6M0Q8E9"/>
<dbReference type="SUPFAM" id="SSF55874">
    <property type="entry name" value="ATPase domain of HSP90 chaperone/DNA topoisomerase II/histidine kinase"/>
    <property type="match status" value="1"/>
</dbReference>
<dbReference type="InterPro" id="IPR000014">
    <property type="entry name" value="PAS"/>
</dbReference>
<dbReference type="Pfam" id="PF00512">
    <property type="entry name" value="HisKA"/>
    <property type="match status" value="1"/>
</dbReference>
<evidence type="ECO:0000259" key="10">
    <source>
        <dbReference type="PROSITE" id="PS50112"/>
    </source>
</evidence>
<dbReference type="PANTHER" id="PTHR43711">
    <property type="entry name" value="TWO-COMPONENT HISTIDINE KINASE"/>
    <property type="match status" value="1"/>
</dbReference>
<comment type="caution">
    <text evidence="11">The sequence shown here is derived from an EMBL/GenBank/DDBJ whole genome shotgun (WGS) entry which is preliminary data.</text>
</comment>
<accession>A0A6M0Q8E9</accession>
<dbReference type="GO" id="GO:0005524">
    <property type="term" value="F:ATP binding"/>
    <property type="evidence" value="ECO:0007669"/>
    <property type="project" value="UniProtKB-KW"/>
</dbReference>
<dbReference type="Gene3D" id="3.30.450.20">
    <property type="entry name" value="PAS domain"/>
    <property type="match status" value="1"/>
</dbReference>
<evidence type="ECO:0000256" key="8">
    <source>
        <dbReference type="ARBA" id="ARBA00023012"/>
    </source>
</evidence>
<dbReference type="InterPro" id="IPR005467">
    <property type="entry name" value="His_kinase_dom"/>
</dbReference>
<dbReference type="PRINTS" id="PR00344">
    <property type="entry name" value="BCTRLSENSOR"/>
</dbReference>
<comment type="catalytic activity">
    <reaction evidence="1">
        <text>ATP + protein L-histidine = ADP + protein N-phospho-L-histidine.</text>
        <dbReference type="EC" id="2.7.13.3"/>
    </reaction>
</comment>
<dbReference type="Pfam" id="PF02518">
    <property type="entry name" value="HATPase_c"/>
    <property type="match status" value="1"/>
</dbReference>
<dbReference type="SMART" id="SM00388">
    <property type="entry name" value="HisKA"/>
    <property type="match status" value="1"/>
</dbReference>
<dbReference type="GO" id="GO:0006355">
    <property type="term" value="P:regulation of DNA-templated transcription"/>
    <property type="evidence" value="ECO:0007669"/>
    <property type="project" value="InterPro"/>
</dbReference>
<evidence type="ECO:0000256" key="7">
    <source>
        <dbReference type="ARBA" id="ARBA00022840"/>
    </source>
</evidence>
<dbReference type="SMART" id="SM00387">
    <property type="entry name" value="HATPase_c"/>
    <property type="match status" value="1"/>
</dbReference>
<proteinExistence type="predicted"/>
<dbReference type="SUPFAM" id="SSF55785">
    <property type="entry name" value="PYP-like sensor domain (PAS domain)"/>
    <property type="match status" value="1"/>
</dbReference>
<evidence type="ECO:0000259" key="9">
    <source>
        <dbReference type="PROSITE" id="PS50109"/>
    </source>
</evidence>
<organism evidence="11 12">
    <name type="scientific">Bacillus mesophilus</name>
    <dbReference type="NCBI Taxonomy" id="1808955"/>
    <lineage>
        <taxon>Bacteria</taxon>
        <taxon>Bacillati</taxon>
        <taxon>Bacillota</taxon>
        <taxon>Bacilli</taxon>
        <taxon>Bacillales</taxon>
        <taxon>Bacillaceae</taxon>
        <taxon>Bacillus</taxon>
    </lineage>
</organism>
<name>A0A6M0Q8E9_9BACI</name>
<protein>
    <recommendedName>
        <fullName evidence="2">histidine kinase</fullName>
        <ecNumber evidence="2">2.7.13.3</ecNumber>
    </recommendedName>
</protein>
<dbReference type="InterPro" id="IPR003594">
    <property type="entry name" value="HATPase_dom"/>
</dbReference>
<sequence length="344" mass="38691">MNRTETIDFEQIIERTLSGVVIIDTNSTVMYHNQTAYDLLECKVDNPLLSRDFSDFLHPHYHEICKERISQILVNKLVAEEMEQKLITCSGMVVDVEIKGIPYNGDKAPLALIFIRDITKQKKAERLLAHKDKLSSIGQFAAGIAHEVRNPLTAVKGFVQLLKEEMNHSYLETIESELQKALVTLNNLLQVSKPEQLNEPVTSINLCEELDAIIFLFQEKTYHIELIKNYQNTDILLLGKKNILVKSFFNLIKNAIEAINDKGKIFIEYNVLDGIANIKITDTGVGIPEEKLSMLGTPFYSTKDTGTGMGLTQVLAAVMEHKGQINIESKLGIGTTFHIALPIH</sequence>
<dbReference type="InterPro" id="IPR036097">
    <property type="entry name" value="HisK_dim/P_sf"/>
</dbReference>
<dbReference type="Proteomes" id="UP000481043">
    <property type="component" value="Unassembled WGS sequence"/>
</dbReference>
<dbReference type="InterPro" id="IPR050736">
    <property type="entry name" value="Sensor_HK_Regulatory"/>
</dbReference>
<reference evidence="11 12" key="1">
    <citation type="submission" date="2020-02" db="EMBL/GenBank/DDBJ databases">
        <title>Bacillus aquiflavi sp. nov., isolated from yellow water of strong flavor Chinese baijiu in Yibin region of China.</title>
        <authorList>
            <person name="Xie J."/>
        </authorList>
    </citation>
    <scope>NUCLEOTIDE SEQUENCE [LARGE SCALE GENOMIC DNA]</scope>
    <source>
        <strain evidence="11 12">SA4</strain>
    </source>
</reference>
<dbReference type="InterPro" id="IPR036890">
    <property type="entry name" value="HATPase_C_sf"/>
</dbReference>
<dbReference type="InterPro" id="IPR004358">
    <property type="entry name" value="Sig_transdc_His_kin-like_C"/>
</dbReference>
<evidence type="ECO:0000256" key="2">
    <source>
        <dbReference type="ARBA" id="ARBA00012438"/>
    </source>
</evidence>